<feature type="domain" description="UDP-glucose:glycoprotein glucosyltransferase thioredoxin-like" evidence="12">
    <location>
        <begin position="110"/>
        <end position="330"/>
    </location>
</feature>
<evidence type="ECO:0000259" key="11">
    <source>
        <dbReference type="Pfam" id="PF18402"/>
    </source>
</evidence>
<protein>
    <recommendedName>
        <fullName evidence="16">Glucosyltransferase 24 catalytic domain-containing protein</fullName>
    </recommendedName>
</protein>
<dbReference type="GO" id="GO:0036503">
    <property type="term" value="P:ERAD pathway"/>
    <property type="evidence" value="ECO:0007669"/>
    <property type="project" value="TreeGrafter"/>
</dbReference>
<dbReference type="Pfam" id="PF18404">
    <property type="entry name" value="Glyco_transf_24"/>
    <property type="match status" value="1"/>
</dbReference>
<evidence type="ECO:0008006" key="16">
    <source>
        <dbReference type="Google" id="ProtNLM"/>
    </source>
</evidence>
<dbReference type="PANTHER" id="PTHR11226">
    <property type="entry name" value="UDP-GLUCOSE GLYCOPROTEIN:GLUCOSYLTRANSFERASE"/>
    <property type="match status" value="1"/>
</dbReference>
<comment type="function">
    <text evidence="9">Recognizes glycoproteins with minor folding defects. Reglucosylates single N-glycans near the misfolded part of the protein, thus providing quality control for protein folding in the endoplasmic reticulum. Reglucosylated proteins are recognized by calreticulin for recycling to the endoplasmic reticulum and refolding or degradation.</text>
</comment>
<keyword evidence="6" id="KW-0732">Signal</keyword>
<dbReference type="EMBL" id="LIAE01010651">
    <property type="protein sequence ID" value="PAV57236.1"/>
    <property type="molecule type" value="Genomic_DNA"/>
</dbReference>
<evidence type="ECO:0000256" key="1">
    <source>
        <dbReference type="ARBA" id="ARBA00001913"/>
    </source>
</evidence>
<evidence type="ECO:0000256" key="10">
    <source>
        <dbReference type="ARBA" id="ARBA00048456"/>
    </source>
</evidence>
<gene>
    <name evidence="14" type="ORF">WR25_11477</name>
</gene>
<comment type="cofactor">
    <cofactor evidence="1">
        <name>Ca(2+)</name>
        <dbReference type="ChEBI" id="CHEBI:29108"/>
    </cofactor>
</comment>
<dbReference type="Pfam" id="PF06427">
    <property type="entry name" value="UDP-g_GGTase"/>
    <property type="match status" value="1"/>
</dbReference>
<dbReference type="AlphaFoldDB" id="A0A2A2J638"/>
<dbReference type="Gene3D" id="3.90.550.10">
    <property type="entry name" value="Spore Coat Polysaccharide Biosynthesis Protein SpsA, Chain A"/>
    <property type="match status" value="1"/>
</dbReference>
<evidence type="ECO:0000259" key="13">
    <source>
        <dbReference type="Pfam" id="PF18404"/>
    </source>
</evidence>
<evidence type="ECO:0000256" key="7">
    <source>
        <dbReference type="ARBA" id="ARBA00022824"/>
    </source>
</evidence>
<feature type="domain" description="UGGT thioredoxin-like" evidence="11">
    <location>
        <begin position="3"/>
        <end position="77"/>
    </location>
</feature>
<dbReference type="Proteomes" id="UP000218231">
    <property type="component" value="Unassembled WGS sequence"/>
</dbReference>
<name>A0A2A2J638_9BILA</name>
<evidence type="ECO:0000256" key="2">
    <source>
        <dbReference type="ARBA" id="ARBA00004319"/>
    </source>
</evidence>
<dbReference type="SUPFAM" id="SSF53448">
    <property type="entry name" value="Nucleotide-diphospho-sugar transferases"/>
    <property type="match status" value="1"/>
</dbReference>
<dbReference type="PANTHER" id="PTHR11226:SF0">
    <property type="entry name" value="UDP-GLUCOSE:GLYCOPROTEIN GLUCOSYLTRANSFERASE"/>
    <property type="match status" value="1"/>
</dbReference>
<keyword evidence="7" id="KW-0256">Endoplasmic reticulum</keyword>
<proteinExistence type="inferred from homology"/>
<evidence type="ECO:0000256" key="6">
    <source>
        <dbReference type="ARBA" id="ARBA00022729"/>
    </source>
</evidence>
<reference evidence="14 15" key="1">
    <citation type="journal article" date="2017" name="Curr. Biol.">
        <title>Genome architecture and evolution of a unichromosomal asexual nematode.</title>
        <authorList>
            <person name="Fradin H."/>
            <person name="Zegar C."/>
            <person name="Gutwein M."/>
            <person name="Lucas J."/>
            <person name="Kovtun M."/>
            <person name="Corcoran D."/>
            <person name="Baugh L.R."/>
            <person name="Kiontke K."/>
            <person name="Gunsalus K."/>
            <person name="Fitch D.H."/>
            <person name="Piano F."/>
        </authorList>
    </citation>
    <scope>NUCLEOTIDE SEQUENCE [LARGE SCALE GENOMIC DNA]</scope>
    <source>
        <strain evidence="14">PF1309</strain>
    </source>
</reference>
<dbReference type="InterPro" id="IPR009448">
    <property type="entry name" value="UDP-g_GGtrans"/>
</dbReference>
<dbReference type="InterPro" id="IPR040525">
    <property type="entry name" value="UGGT_TRXL_4"/>
</dbReference>
<feature type="domain" description="Glucosyltransferase 24 catalytic" evidence="13">
    <location>
        <begin position="561"/>
        <end position="840"/>
    </location>
</feature>
<accession>A0A2A2J638</accession>
<comment type="caution">
    <text evidence="14">The sequence shown here is derived from an EMBL/GenBank/DDBJ whole genome shotgun (WGS) entry which is preliminary data.</text>
</comment>
<comment type="pathway">
    <text evidence="3">Protein modification; protein glycosylation.</text>
</comment>
<dbReference type="GO" id="GO:0051082">
    <property type="term" value="F:unfolded protein binding"/>
    <property type="evidence" value="ECO:0007669"/>
    <property type="project" value="TreeGrafter"/>
</dbReference>
<dbReference type="OrthoDB" id="27683at2759"/>
<evidence type="ECO:0000259" key="12">
    <source>
        <dbReference type="Pfam" id="PF18403"/>
    </source>
</evidence>
<dbReference type="GO" id="GO:0018279">
    <property type="term" value="P:protein N-linked glycosylation via asparagine"/>
    <property type="evidence" value="ECO:0007669"/>
    <property type="project" value="TreeGrafter"/>
</dbReference>
<evidence type="ECO:0000256" key="5">
    <source>
        <dbReference type="ARBA" id="ARBA00022679"/>
    </source>
</evidence>
<evidence type="ECO:0000256" key="3">
    <source>
        <dbReference type="ARBA" id="ARBA00004922"/>
    </source>
</evidence>
<organism evidence="14 15">
    <name type="scientific">Diploscapter pachys</name>
    <dbReference type="NCBI Taxonomy" id="2018661"/>
    <lineage>
        <taxon>Eukaryota</taxon>
        <taxon>Metazoa</taxon>
        <taxon>Ecdysozoa</taxon>
        <taxon>Nematoda</taxon>
        <taxon>Chromadorea</taxon>
        <taxon>Rhabditida</taxon>
        <taxon>Rhabditina</taxon>
        <taxon>Rhabditomorpha</taxon>
        <taxon>Rhabditoidea</taxon>
        <taxon>Rhabditidae</taxon>
        <taxon>Diploscapter</taxon>
    </lineage>
</organism>
<keyword evidence="8" id="KW-0325">Glycoprotein</keyword>
<comment type="similarity">
    <text evidence="4">Belongs to the glycosyltransferase 8 family.</text>
</comment>
<dbReference type="InterPro" id="IPR040692">
    <property type="entry name" value="UGGT_TRXL_3"/>
</dbReference>
<dbReference type="Pfam" id="PF18403">
    <property type="entry name" value="Thioredoxin_15"/>
    <property type="match status" value="1"/>
</dbReference>
<evidence type="ECO:0000313" key="15">
    <source>
        <dbReference type="Proteomes" id="UP000218231"/>
    </source>
</evidence>
<keyword evidence="15" id="KW-1185">Reference proteome</keyword>
<dbReference type="InterPro" id="IPR040497">
    <property type="entry name" value="Glyco_transf_24"/>
</dbReference>
<dbReference type="CDD" id="cd06432">
    <property type="entry name" value="GT8_HUGT1_C_like"/>
    <property type="match status" value="1"/>
</dbReference>
<keyword evidence="5" id="KW-0808">Transferase</keyword>
<dbReference type="GO" id="GO:0005788">
    <property type="term" value="C:endoplasmic reticulum lumen"/>
    <property type="evidence" value="ECO:0007669"/>
    <property type="project" value="UniProtKB-SubCell"/>
</dbReference>
<dbReference type="InterPro" id="IPR029044">
    <property type="entry name" value="Nucleotide-diphossugar_trans"/>
</dbReference>
<evidence type="ECO:0000256" key="4">
    <source>
        <dbReference type="ARBA" id="ARBA00006351"/>
    </source>
</evidence>
<dbReference type="STRING" id="2018661.A0A2A2J638"/>
<evidence type="ECO:0000256" key="8">
    <source>
        <dbReference type="ARBA" id="ARBA00023180"/>
    </source>
</evidence>
<dbReference type="GO" id="GO:0003980">
    <property type="term" value="F:UDP-glucose:glycoprotein glucosyltransferase activity"/>
    <property type="evidence" value="ECO:0007669"/>
    <property type="project" value="InterPro"/>
</dbReference>
<evidence type="ECO:0000256" key="9">
    <source>
        <dbReference type="ARBA" id="ARBA00045874"/>
    </source>
</evidence>
<comment type="subcellular location">
    <subcellularLocation>
        <location evidence="2">Endoplasmic reticulum lumen</location>
    </subcellularLocation>
</comment>
<dbReference type="Pfam" id="PF18402">
    <property type="entry name" value="Thioredoxin_14"/>
    <property type="match status" value="1"/>
</dbReference>
<evidence type="ECO:0000313" key="14">
    <source>
        <dbReference type="EMBL" id="PAV57236.1"/>
    </source>
</evidence>
<sequence>MEKTALGKAPKVLLNGYVLDDSGIKSDKIEETIMYEVMKISPTIQRAVMEGRLKDRSNVANWLMEQKDVMPRLNARVLDAPTTKNYLDLTASTPCKASTLTQFGTLTAPQKSQCILEWAKYLQKSEEDITAASTLWVAGDAETAEGRDLFYSALKNLKHSKSTRVTFVMNPADEAQACKPNSITNLIHAAFRLLPRNQAKQFVTKLVKEENVKSFEESKLNIEDLAVGGMNVERFNKEKKQLNCDRIKMEAKFAQDILKLKPSERAIVANGLIVGPLSAEERFIETDFALLDKMLEARGAAQVATHVDKWEIEKNEEKASDMVLRSMALVGKHAVSKKRTWIDLQGDGHSVVKIFADDASKAIIDVATVVDPLSTAAQKVAPILELIGQTVNCDLRIVMNPKGKLSELPLKRFYRYVASPQLQFDQTGSVVASSARFSNLPSKQLLTLSVHAPDAWMIEAVYAEYDLDNIKMQQANPGSWLLRLREGKSKEIYKISNHFNSERTEGEAIRVLIDSFSGRTIRVRVVKNEGMEERSLLSDENEEGIWNSISQTLTREKPEKINVFSLASGHLYERFMRIMILSVMKKTKSPVKFWLLKNYLSPQFKKTLPLMAKEYGFEYALVEYKWPRWLHQQKEKHRVMWGYKILFLDVLFPLDVQKIIFVDADQVVRADLMELMELDLGGAPYGQAAIYFVNFKNSYVPFCESRKEMDGFRFWKQGYWANHLAGRRYHISALYVIDLHKFRQIAAGDRLRGQYQGLSSDPNSLSNLDQDLPNNMIHQVKIKSLPQEWLWCETWCDDTSKSSAKTIDLCNNPMTKEPKLDSAIRIIPEWREYDEEIKKVIASQLSSSEKKQSQEQGHPEL</sequence>
<comment type="catalytic activity">
    <reaction evidence="10">
        <text>N(4)-(alpha-D-Man-(1-&gt;2)-alpha-D-Man-(1-&gt;2)-alpha-D-Man-(1-&gt;3)-[alpha-D-Man-(1-&gt;2)-alpha-D-Man-(1-&gt;3)-[alpha-D-Man-(1-&gt;2)-alpha-D-Man-(1-&gt;6)]-alpha-D-Man-(1-&gt;6)]-beta-D-Man-(1-&gt;4)-beta-D-GlcNAc-(1-&gt;4)-beta-D-GlcNAc)-L-asparaginyl-[protein] (N-glucan mannose isomer 9A1,2,3B1,2,3) + UDP-alpha-D-glucose = N(4)-(alpha-D-Glc-(1-&gt;3)-alpha-D-Man-(1-&gt;2)-alpha-D-Man-(1-&gt;2)-alpha-D-Man-(1-&gt;3)-[alpha-D-Man-(1-&gt;2)-alpha-D-Man-(1-&gt;3)-[alpha-D-Man-(1-&gt;2)-alpha-D-Man-(1-&gt;6)]-alpha-D-Man-(1-&gt;6)]-beta-D-Man-(1-&gt;4)-beta-D-GlcNAc-(1-&gt;4)-beta-D-GlcNAc)-L-asparaginyl-[protein] + UDP + H(+)</text>
        <dbReference type="Rhea" id="RHEA:61304"/>
        <dbReference type="Rhea" id="RHEA-COMP:14356"/>
        <dbReference type="Rhea" id="RHEA-COMP:14357"/>
        <dbReference type="ChEBI" id="CHEBI:15378"/>
        <dbReference type="ChEBI" id="CHEBI:58223"/>
        <dbReference type="ChEBI" id="CHEBI:58885"/>
        <dbReference type="ChEBI" id="CHEBI:59080"/>
        <dbReference type="ChEBI" id="CHEBI:139493"/>
    </reaction>
</comment>